<sequence length="637" mass="69697">MCGIVGVTAWASVHPLSPTHPIHAGLAAIRHRGPDAALADQLGGAVFGTARLAMVDKPTSSQPMRDPSDRYLLSFNGEIYNFRELREELAPRYAFRTTGDTEVLLAALITWGSGALPRLKGQFALALWDARENELLLARDRFGIVPLHWTTDSGAVHFASEVKALKALGLHPELSLPDVIDAGVLWGTHPGRSVFDGVEQVPPGGFVRISDVTVERGRYWAFRYAEDRDSGSIDQHAEKLRALLACAVERRLPVYGDLAVLLSGGLDSSAVLALLRQAQPSSRIASYSIQFTQAALNEESFQAVAAAAFDTDHLSILCGDLSVARTLIEAVEHAEQPLSRTAPASSIALAATIEAQGTRAVLSGEGADELFCGYDLFKVAAIRDAWSRNPDGDEYAQLLSQVMAHQKGMGRAVERAFYEQGIDRRSDPLFSHLNRWGASFRITQYLLPDLRRGLSTDSVLAGVRDRLPYEYAGWSAVEQAQYLEVTYFLASALLAGQCDRPYMAHSIEARYPFLDEDVADFALTLPEASKLNGLQEKAVLKRAVGHDVPAAIRDRVKQPYTAPEGDVFRTQPGRELLDRYTSRETLEAAGLFDPKRVAWLRNKLDSGATSFHDDLALLWIVSTQALADSYGVADPKE</sequence>
<dbReference type="AlphaFoldDB" id="A0A2N9JCC6"/>
<evidence type="ECO:0000256" key="1">
    <source>
        <dbReference type="ARBA" id="ARBA00005187"/>
    </source>
</evidence>
<evidence type="ECO:0000256" key="3">
    <source>
        <dbReference type="ARBA" id="ARBA00012737"/>
    </source>
</evidence>
<feature type="binding site" evidence="10">
    <location>
        <begin position="363"/>
        <end position="364"/>
    </location>
    <ligand>
        <name>ATP</name>
        <dbReference type="ChEBI" id="CHEBI:30616"/>
    </ligand>
</feature>
<proteinExistence type="inferred from homology"/>
<evidence type="ECO:0000256" key="6">
    <source>
        <dbReference type="ARBA" id="ARBA00022888"/>
    </source>
</evidence>
<evidence type="ECO:0000256" key="11">
    <source>
        <dbReference type="PIRSR" id="PIRSR001589-3"/>
    </source>
</evidence>
<name>A0A2N9JCC6_9ACTN</name>
<feature type="binding site" evidence="10">
    <location>
        <position position="261"/>
    </location>
    <ligand>
        <name>ATP</name>
        <dbReference type="ChEBI" id="CHEBI:30616"/>
    </ligand>
</feature>
<dbReference type="CDD" id="cd00712">
    <property type="entry name" value="AsnB"/>
    <property type="match status" value="1"/>
</dbReference>
<evidence type="ECO:0000256" key="5">
    <source>
        <dbReference type="ARBA" id="ARBA00022840"/>
    </source>
</evidence>
<evidence type="ECO:0000256" key="4">
    <source>
        <dbReference type="ARBA" id="ARBA00022741"/>
    </source>
</evidence>
<dbReference type="Gene3D" id="3.60.20.10">
    <property type="entry name" value="Glutamine Phosphoribosylpyrophosphate, subunit 1, domain 1"/>
    <property type="match status" value="1"/>
</dbReference>
<feature type="site" description="Important for beta-aspartyl-AMP intermediate formation" evidence="11">
    <location>
        <position position="365"/>
    </location>
</feature>
<dbReference type="InterPro" id="IPR006426">
    <property type="entry name" value="Asn_synth_AEB"/>
</dbReference>
<keyword evidence="9" id="KW-0028">Amino-acid biosynthesis</keyword>
<dbReference type="PROSITE" id="PS51278">
    <property type="entry name" value="GATASE_TYPE_2"/>
    <property type="match status" value="1"/>
</dbReference>
<keyword evidence="14" id="KW-1185">Reference proteome</keyword>
<evidence type="ECO:0000256" key="2">
    <source>
        <dbReference type="ARBA" id="ARBA00005752"/>
    </source>
</evidence>
<reference evidence="13 14" key="1">
    <citation type="submission" date="2018-02" db="EMBL/GenBank/DDBJ databases">
        <authorList>
            <person name="Cohen D.B."/>
            <person name="Kent A.D."/>
        </authorList>
    </citation>
    <scope>NUCLEOTIDE SEQUENCE [LARGE SCALE GENOMIC DNA]</scope>
    <source>
        <strain evidence="13">1</strain>
    </source>
</reference>
<evidence type="ECO:0000256" key="10">
    <source>
        <dbReference type="PIRSR" id="PIRSR001589-2"/>
    </source>
</evidence>
<dbReference type="Gene3D" id="3.40.50.620">
    <property type="entry name" value="HUPs"/>
    <property type="match status" value="2"/>
</dbReference>
<comment type="pathway">
    <text evidence="1">Amino-acid biosynthesis; L-asparagine biosynthesis; L-asparagine from L-aspartate (L-Gln route): step 1/1.</text>
</comment>
<accession>A0A2N9JCC6</accession>
<evidence type="ECO:0000256" key="8">
    <source>
        <dbReference type="ARBA" id="ARBA00048741"/>
    </source>
</evidence>
<keyword evidence="6 9" id="KW-0061">Asparagine biosynthesis</keyword>
<feature type="domain" description="Glutamine amidotransferase type-2" evidence="12">
    <location>
        <begin position="2"/>
        <end position="212"/>
    </location>
</feature>
<keyword evidence="4 10" id="KW-0547">Nucleotide-binding</keyword>
<evidence type="ECO:0000256" key="9">
    <source>
        <dbReference type="PIRSR" id="PIRSR001589-1"/>
    </source>
</evidence>
<dbReference type="GO" id="GO:0006529">
    <property type="term" value="P:asparagine biosynthetic process"/>
    <property type="evidence" value="ECO:0007669"/>
    <property type="project" value="UniProtKB-KW"/>
</dbReference>
<comment type="catalytic activity">
    <reaction evidence="8">
        <text>L-aspartate + L-glutamine + ATP + H2O = L-asparagine + L-glutamate + AMP + diphosphate + H(+)</text>
        <dbReference type="Rhea" id="RHEA:12228"/>
        <dbReference type="ChEBI" id="CHEBI:15377"/>
        <dbReference type="ChEBI" id="CHEBI:15378"/>
        <dbReference type="ChEBI" id="CHEBI:29985"/>
        <dbReference type="ChEBI" id="CHEBI:29991"/>
        <dbReference type="ChEBI" id="CHEBI:30616"/>
        <dbReference type="ChEBI" id="CHEBI:33019"/>
        <dbReference type="ChEBI" id="CHEBI:58048"/>
        <dbReference type="ChEBI" id="CHEBI:58359"/>
        <dbReference type="ChEBI" id="CHEBI:456215"/>
        <dbReference type="EC" id="6.3.5.4"/>
    </reaction>
</comment>
<feature type="binding site" evidence="10">
    <location>
        <position position="289"/>
    </location>
    <ligand>
        <name>ATP</name>
        <dbReference type="ChEBI" id="CHEBI:30616"/>
    </ligand>
</feature>
<evidence type="ECO:0000313" key="13">
    <source>
        <dbReference type="EMBL" id="SPD85145.1"/>
    </source>
</evidence>
<dbReference type="EMBL" id="LT985188">
    <property type="protein sequence ID" value="SPD85145.1"/>
    <property type="molecule type" value="Genomic_DNA"/>
</dbReference>
<dbReference type="GO" id="GO:0005829">
    <property type="term" value="C:cytosol"/>
    <property type="evidence" value="ECO:0007669"/>
    <property type="project" value="TreeGrafter"/>
</dbReference>
<dbReference type="InterPro" id="IPR029055">
    <property type="entry name" value="Ntn_hydrolases_N"/>
</dbReference>
<dbReference type="SUPFAM" id="SSF56235">
    <property type="entry name" value="N-terminal nucleophile aminohydrolases (Ntn hydrolases)"/>
    <property type="match status" value="1"/>
</dbReference>
<dbReference type="InterPro" id="IPR001962">
    <property type="entry name" value="Asn_synthase"/>
</dbReference>
<dbReference type="InterPro" id="IPR014729">
    <property type="entry name" value="Rossmann-like_a/b/a_fold"/>
</dbReference>
<dbReference type="Proteomes" id="UP000238164">
    <property type="component" value="Chromosome 1"/>
</dbReference>
<organism evidence="13 14">
    <name type="scientific">Micropruina glycogenica</name>
    <dbReference type="NCBI Taxonomy" id="75385"/>
    <lineage>
        <taxon>Bacteria</taxon>
        <taxon>Bacillati</taxon>
        <taxon>Actinomycetota</taxon>
        <taxon>Actinomycetes</taxon>
        <taxon>Propionibacteriales</taxon>
        <taxon>Nocardioidaceae</taxon>
        <taxon>Micropruina</taxon>
    </lineage>
</organism>
<comment type="similarity">
    <text evidence="2">Belongs to the asparagine synthetase family.</text>
</comment>
<dbReference type="Pfam" id="PF00733">
    <property type="entry name" value="Asn_synthase"/>
    <property type="match status" value="1"/>
</dbReference>
<dbReference type="Pfam" id="PF13537">
    <property type="entry name" value="GATase_7"/>
    <property type="match status" value="1"/>
</dbReference>
<dbReference type="EC" id="6.3.5.4" evidence="3"/>
<dbReference type="PANTHER" id="PTHR43284:SF1">
    <property type="entry name" value="ASPARAGINE SYNTHETASE"/>
    <property type="match status" value="1"/>
</dbReference>
<protein>
    <recommendedName>
        <fullName evidence="3">asparagine synthase (glutamine-hydrolyzing)</fullName>
        <ecNumber evidence="3">6.3.5.4</ecNumber>
    </recommendedName>
</protein>
<dbReference type="PANTHER" id="PTHR43284">
    <property type="entry name" value="ASPARAGINE SYNTHETASE (GLUTAMINE-HYDROLYZING)"/>
    <property type="match status" value="1"/>
</dbReference>
<evidence type="ECO:0000313" key="14">
    <source>
        <dbReference type="Proteomes" id="UP000238164"/>
    </source>
</evidence>
<keyword evidence="7 9" id="KW-0315">Glutamine amidotransferase</keyword>
<evidence type="ECO:0000256" key="7">
    <source>
        <dbReference type="ARBA" id="ARBA00022962"/>
    </source>
</evidence>
<dbReference type="InterPro" id="IPR051786">
    <property type="entry name" value="ASN_synthetase/amidase"/>
</dbReference>
<dbReference type="CDD" id="cd01991">
    <property type="entry name" value="Asn_synthase_B_C"/>
    <property type="match status" value="1"/>
</dbReference>
<dbReference type="NCBIfam" id="TIGR01536">
    <property type="entry name" value="asn_synth_AEB"/>
    <property type="match status" value="1"/>
</dbReference>
<dbReference type="GO" id="GO:0004066">
    <property type="term" value="F:asparagine synthase (glutamine-hydrolyzing) activity"/>
    <property type="evidence" value="ECO:0007669"/>
    <property type="project" value="UniProtKB-EC"/>
</dbReference>
<dbReference type="OrthoDB" id="9763290at2"/>
<keyword evidence="5 10" id="KW-0067">ATP-binding</keyword>
<evidence type="ECO:0000259" key="12">
    <source>
        <dbReference type="PROSITE" id="PS51278"/>
    </source>
</evidence>
<feature type="active site" description="For GATase activity" evidence="9">
    <location>
        <position position="2"/>
    </location>
</feature>
<dbReference type="GO" id="GO:0005524">
    <property type="term" value="F:ATP binding"/>
    <property type="evidence" value="ECO:0007669"/>
    <property type="project" value="UniProtKB-KW"/>
</dbReference>
<dbReference type="KEGG" id="mgg:MPLG2_0109"/>
<dbReference type="InterPro" id="IPR033738">
    <property type="entry name" value="AsnB_N"/>
</dbReference>
<gene>
    <name evidence="13" type="ORF">MPLG2_0109</name>
</gene>
<dbReference type="PIRSF" id="PIRSF001589">
    <property type="entry name" value="Asn_synthetase_glu-h"/>
    <property type="match status" value="1"/>
</dbReference>
<dbReference type="SUPFAM" id="SSF52402">
    <property type="entry name" value="Adenine nucleotide alpha hydrolases-like"/>
    <property type="match status" value="1"/>
</dbReference>
<dbReference type="InterPro" id="IPR017932">
    <property type="entry name" value="GATase_2_dom"/>
</dbReference>
<feature type="binding site" evidence="10">
    <location>
        <position position="100"/>
    </location>
    <ligand>
        <name>L-glutamine</name>
        <dbReference type="ChEBI" id="CHEBI:58359"/>
    </ligand>
</feature>
<dbReference type="RefSeq" id="WP_105184452.1">
    <property type="nucleotide sequence ID" value="NZ_BAAAGO010000016.1"/>
</dbReference>